<dbReference type="InterPro" id="IPR004843">
    <property type="entry name" value="Calcineurin-like_PHP"/>
</dbReference>
<dbReference type="InterPro" id="IPR004617">
    <property type="entry name" value="ApaH"/>
</dbReference>
<evidence type="ECO:0000256" key="4">
    <source>
        <dbReference type="ARBA" id="ARBA00049417"/>
    </source>
</evidence>
<comment type="catalytic activity">
    <reaction evidence="4 5">
        <text>P(1),P(4)-bis(5'-adenosyl) tetraphosphate + H2O = 2 ADP + 2 H(+)</text>
        <dbReference type="Rhea" id="RHEA:24252"/>
        <dbReference type="ChEBI" id="CHEBI:15377"/>
        <dbReference type="ChEBI" id="CHEBI:15378"/>
        <dbReference type="ChEBI" id="CHEBI:58141"/>
        <dbReference type="ChEBI" id="CHEBI:456216"/>
        <dbReference type="EC" id="3.6.1.41"/>
    </reaction>
</comment>
<comment type="similarity">
    <text evidence="2 5">Belongs to the Ap4A hydrolase family.</text>
</comment>
<dbReference type="HAMAP" id="MF_00199">
    <property type="entry name" value="ApaH"/>
    <property type="match status" value="1"/>
</dbReference>
<dbReference type="NCBIfam" id="TIGR00668">
    <property type="entry name" value="apaH"/>
    <property type="match status" value="1"/>
</dbReference>
<dbReference type="PIRSF" id="PIRSF000903">
    <property type="entry name" value="B5n-ttraPtase_sm"/>
    <property type="match status" value="1"/>
</dbReference>
<evidence type="ECO:0000256" key="2">
    <source>
        <dbReference type="ARBA" id="ARBA00005419"/>
    </source>
</evidence>
<comment type="function">
    <text evidence="1 5">Hydrolyzes diadenosine 5',5'''-P1,P4-tetraphosphate to yield ADP.</text>
</comment>
<dbReference type="Proteomes" id="UP000501408">
    <property type="component" value="Chromosome 1"/>
</dbReference>
<dbReference type="InterPro" id="IPR029052">
    <property type="entry name" value="Metallo-depent_PP-like"/>
</dbReference>
<dbReference type="Pfam" id="PF00149">
    <property type="entry name" value="Metallophos"/>
    <property type="match status" value="1"/>
</dbReference>
<evidence type="ECO:0000256" key="5">
    <source>
        <dbReference type="HAMAP-Rule" id="MF_00199"/>
    </source>
</evidence>
<evidence type="ECO:0000256" key="1">
    <source>
        <dbReference type="ARBA" id="ARBA00003413"/>
    </source>
</evidence>
<keyword evidence="8" id="KW-1185">Reference proteome</keyword>
<gene>
    <name evidence="5 7" type="primary">apaH</name>
    <name evidence="7" type="ORF">HBA18_11875</name>
</gene>
<dbReference type="EMBL" id="CP050266">
    <property type="protein sequence ID" value="QIR07001.1"/>
    <property type="molecule type" value="Genomic_DNA"/>
</dbReference>
<dbReference type="SUPFAM" id="SSF56300">
    <property type="entry name" value="Metallo-dependent phosphatases"/>
    <property type="match status" value="1"/>
</dbReference>
<evidence type="ECO:0000313" key="7">
    <source>
        <dbReference type="EMBL" id="QIR07001.1"/>
    </source>
</evidence>
<dbReference type="EC" id="3.6.1.41" evidence="5"/>
<name>A0ABX6K647_SALCS</name>
<sequence length="276" mass="30503">MATYLIGDIQGCYQELRALLARVDFSPAHDTLYVAGDLVARGPDSLSVLRYLHALGASAKIVLGNHDLHLLAVAHGIKPAKPKDRTQPILDAPDRETLLQWLAAQPLLIDESARDDGGFLLTHAGISPQWDKATAVACAREVEAILHSNEQAWLLRHMYADQPDNWEDTLEGLPRYRYIINSLTRMRFCWPDGRLDMQCKLPPAKAADTGLIPWFKVARQQPLGHAIVFGHWAALGGTIQPGLYGLDTGCVWGGELTLLRWEDKVCFTQPALNDGA</sequence>
<dbReference type="CDD" id="cd07422">
    <property type="entry name" value="MPP_ApaH"/>
    <property type="match status" value="1"/>
</dbReference>
<dbReference type="PANTHER" id="PTHR40942">
    <property type="match status" value="1"/>
</dbReference>
<accession>A0ABX6K647</accession>
<proteinExistence type="inferred from homology"/>
<evidence type="ECO:0000313" key="8">
    <source>
        <dbReference type="Proteomes" id="UP000501408"/>
    </source>
</evidence>
<protein>
    <recommendedName>
        <fullName evidence="5">Bis(5'-nucleosyl)-tetraphosphatase, symmetrical</fullName>
        <ecNumber evidence="5">3.6.1.41</ecNumber>
    </recommendedName>
    <alternativeName>
        <fullName evidence="5">Ap4A hydrolase</fullName>
    </alternativeName>
    <alternativeName>
        <fullName evidence="5">Diadenosine 5',5'''-P1,P4-tetraphosphate pyrophosphohydrolase</fullName>
    </alternativeName>
    <alternativeName>
        <fullName evidence="5">Diadenosine tetraphosphatase</fullName>
    </alternativeName>
</protein>
<evidence type="ECO:0000259" key="6">
    <source>
        <dbReference type="Pfam" id="PF00149"/>
    </source>
</evidence>
<reference evidence="7 8" key="1">
    <citation type="submission" date="2020-03" db="EMBL/GenBank/DDBJ databases">
        <title>Genome mining reveals the biosynthetic pathways of PHA and ectoines of the halophilic strain Salinivibrio costicola M318 isolated from fermented shrimp paste.</title>
        <authorList>
            <person name="Doan T.V."/>
            <person name="Tran L.T."/>
            <person name="Trieu T.A."/>
            <person name="Nguyen Q.V."/>
            <person name="Quach T.N."/>
            <person name="Phi T.Q."/>
            <person name="Kumar S."/>
        </authorList>
    </citation>
    <scope>NUCLEOTIDE SEQUENCE [LARGE SCALE GENOMIC DNA]</scope>
    <source>
        <strain evidence="7 8">M318</strain>
    </source>
</reference>
<dbReference type="GO" id="GO:0008803">
    <property type="term" value="F:bis(5'-nucleosyl)-tetraphosphatase (symmetrical) activity"/>
    <property type="evidence" value="ECO:0007669"/>
    <property type="project" value="UniProtKB-EC"/>
</dbReference>
<dbReference type="RefSeq" id="WP_167314855.1">
    <property type="nucleotide sequence ID" value="NZ_CP050266.1"/>
</dbReference>
<organism evidence="7 8">
    <name type="scientific">Salinivibrio costicola</name>
    <name type="common">Vibrio costicola</name>
    <dbReference type="NCBI Taxonomy" id="51367"/>
    <lineage>
        <taxon>Bacteria</taxon>
        <taxon>Pseudomonadati</taxon>
        <taxon>Pseudomonadota</taxon>
        <taxon>Gammaproteobacteria</taxon>
        <taxon>Vibrionales</taxon>
        <taxon>Vibrionaceae</taxon>
        <taxon>Salinivibrio</taxon>
    </lineage>
</organism>
<feature type="domain" description="Calcineurin-like phosphoesterase" evidence="6">
    <location>
        <begin position="4"/>
        <end position="181"/>
    </location>
</feature>
<evidence type="ECO:0000256" key="3">
    <source>
        <dbReference type="ARBA" id="ARBA00022801"/>
    </source>
</evidence>
<dbReference type="PANTHER" id="PTHR40942:SF4">
    <property type="entry name" value="CYTOCHROME C5"/>
    <property type="match status" value="1"/>
</dbReference>
<keyword evidence="3 5" id="KW-0378">Hydrolase</keyword>
<dbReference type="NCBIfam" id="NF001204">
    <property type="entry name" value="PRK00166.1"/>
    <property type="match status" value="1"/>
</dbReference>
<dbReference type="Gene3D" id="3.60.21.10">
    <property type="match status" value="1"/>
</dbReference>